<protein>
    <recommendedName>
        <fullName evidence="2">[histone H3]-lysine(4) N-trimethyltransferase</fullName>
        <ecNumber evidence="2">2.1.1.354</ecNumber>
    </recommendedName>
</protein>
<evidence type="ECO:0000256" key="1">
    <source>
        <dbReference type="ARBA" id="ARBA00004123"/>
    </source>
</evidence>
<gene>
    <name evidence="14" type="ORF">HKI87_02g16870</name>
</gene>
<feature type="region of interest" description="Disordered" evidence="11">
    <location>
        <begin position="369"/>
        <end position="390"/>
    </location>
</feature>
<dbReference type="PROSITE" id="PS50280">
    <property type="entry name" value="SET"/>
    <property type="match status" value="1"/>
</dbReference>
<dbReference type="Gene3D" id="2.170.270.10">
    <property type="entry name" value="SET domain"/>
    <property type="match status" value="1"/>
</dbReference>
<dbReference type="GO" id="GO:0140999">
    <property type="term" value="F:histone H3K4 trimethyltransferase activity"/>
    <property type="evidence" value="ECO:0007669"/>
    <property type="project" value="UniProtKB-EC"/>
</dbReference>
<dbReference type="SUPFAM" id="SSF63748">
    <property type="entry name" value="Tudor/PWWP/MBT"/>
    <property type="match status" value="1"/>
</dbReference>
<feature type="compositionally biased region" description="Gly residues" evidence="11">
    <location>
        <begin position="10"/>
        <end position="19"/>
    </location>
</feature>
<feature type="region of interest" description="Disordered" evidence="11">
    <location>
        <begin position="606"/>
        <end position="643"/>
    </location>
</feature>
<comment type="catalytic activity">
    <reaction evidence="8">
        <text>L-lysyl(4)-[histone H3] + 3 S-adenosyl-L-methionine = N(6),N(6),N(6)-trimethyl-L-lysyl(4)-[histone H3] + 3 S-adenosyl-L-homocysteine + 3 H(+)</text>
        <dbReference type="Rhea" id="RHEA:60260"/>
        <dbReference type="Rhea" id="RHEA-COMP:15537"/>
        <dbReference type="Rhea" id="RHEA-COMP:15547"/>
        <dbReference type="ChEBI" id="CHEBI:15378"/>
        <dbReference type="ChEBI" id="CHEBI:29969"/>
        <dbReference type="ChEBI" id="CHEBI:57856"/>
        <dbReference type="ChEBI" id="CHEBI:59789"/>
        <dbReference type="ChEBI" id="CHEBI:61961"/>
        <dbReference type="EC" id="2.1.1.354"/>
    </reaction>
</comment>
<feature type="domain" description="Post-SET" evidence="13">
    <location>
        <begin position="1092"/>
        <end position="1108"/>
    </location>
</feature>
<evidence type="ECO:0000313" key="14">
    <source>
        <dbReference type="EMBL" id="WZN60159.1"/>
    </source>
</evidence>
<keyword evidence="7" id="KW-0539">Nucleus</keyword>
<evidence type="ECO:0000256" key="11">
    <source>
        <dbReference type="SAM" id="MobiDB-lite"/>
    </source>
</evidence>
<sequence length="1108" mass="124617">MADIRAGLEGSEGGGGGRFEGLKVMCETSTTSAESSSVSDDLDFSQDVLPPTLRPPASDTDKENEHTSSAFAIPVGEPSVSEPPRNPSEEPPLRGVPLPAHIVADIDALLGCATEKPAPEEVHQRHLSLTLPSRRDSPPVATHSAPPQPQGPDVGDKRKLARKKALVLVQQFQQSKRRREEGQTPTHSRTERAEPRTVFEDPLSLRPQPVKESQPQAEERVEEFRAALQEATQPTREKPASPPRALSEAEAAQNKHERERAVEVRAALGAVSQSDEGEEASTSAQVPEDVGGAWPLQSYPSVPTIPSDPLVGRVVKVYWPKYKNTYTGDVTDFDAITGQHHIAYRDGEMKWTNLREEKWRLTDDVARVPRASPKKQRKASVSKGVTNNSSEGLQIGQRIEVLFDDPPGYFPGTITGKNKGRWQIEYDDGYREELDLSTTGRMDRKYRLLRGEGLIAGPRKAQRKALAKNARTWSPKHKATELTSPVLAHKESKKVKRLTNLVGNGTQSPAVSPPRHTVRVADPSPPRKSSKSKPKATSAKPPTGSNAVGSRVGVWWEDDKTFYYGTIKSFDKKEGKHQILYEDDNVEDWLLLAEEKLDWPDLAKTKAKTAEKQAEPEAPPPPKPKPKPKPEPEPVVEEEDPEFEELLRRTMKEVGAKKLHSSADFRVTEGNNGLVRGVLEKAYQARPHYTQWHVKKMVEICWGDEHKVCHFLLLRYRRDNGGQEPAYNGSRAKKPVKRSENAPSRLPYDEDKGLGCSKCRFSRGGCNTCGYYTEEGWQKLQQWKEEKAASKKAKAKLEKQKKTAQMTAWKARKATSKKVKKTKVAKVKKIKMAKVLALSPSKKIDKKRSDLQRLKDERARRQREEERARRQREEAERKEAEARRQMEEELRVKENIDSVPCGKMLPWSKNWKKDYYNTEYSVAGVTVARKTRRECKEATCGSACLPCAMQKPPERSGVKSKVKGEDCINRLVDIGKSPIHAWGLFASEKVSAGTKVIQYIGELTRCSLADKRENDYETSGMDSTYMFRVGRNLIDATLRGGPARYINHSCDPNCQPKQFTSKNEIWLYAIKDIEKGEELFYDYKFDFEEESRKTPCHCGAVNCRGWMN</sequence>
<feature type="compositionally biased region" description="Acidic residues" evidence="11">
    <location>
        <begin position="634"/>
        <end position="643"/>
    </location>
</feature>
<evidence type="ECO:0000256" key="7">
    <source>
        <dbReference type="ARBA" id="ARBA00023242"/>
    </source>
</evidence>
<keyword evidence="3" id="KW-0489">Methyltransferase</keyword>
<evidence type="ECO:0000256" key="3">
    <source>
        <dbReference type="ARBA" id="ARBA00022603"/>
    </source>
</evidence>
<evidence type="ECO:0000256" key="10">
    <source>
        <dbReference type="ARBA" id="ARBA00049129"/>
    </source>
</evidence>
<evidence type="ECO:0000259" key="12">
    <source>
        <dbReference type="PROSITE" id="PS50280"/>
    </source>
</evidence>
<keyword evidence="15" id="KW-1185">Reference proteome</keyword>
<dbReference type="InterPro" id="IPR046341">
    <property type="entry name" value="SET_dom_sf"/>
</dbReference>
<feature type="compositionally biased region" description="Low complexity" evidence="11">
    <location>
        <begin position="27"/>
        <end position="39"/>
    </location>
</feature>
<feature type="compositionally biased region" description="Basic and acidic residues" evidence="11">
    <location>
        <begin position="606"/>
        <end position="615"/>
    </location>
</feature>
<keyword evidence="6" id="KW-0156">Chromatin regulator</keyword>
<feature type="region of interest" description="Disordered" evidence="11">
    <location>
        <begin position="722"/>
        <end position="745"/>
    </location>
</feature>
<keyword evidence="4" id="KW-0808">Transferase</keyword>
<dbReference type="GO" id="GO:0048188">
    <property type="term" value="C:Set1C/COMPASS complex"/>
    <property type="evidence" value="ECO:0007669"/>
    <property type="project" value="TreeGrafter"/>
</dbReference>
<dbReference type="EC" id="2.1.1.354" evidence="2"/>
<evidence type="ECO:0000256" key="5">
    <source>
        <dbReference type="ARBA" id="ARBA00022691"/>
    </source>
</evidence>
<feature type="region of interest" description="Disordered" evidence="11">
    <location>
        <begin position="459"/>
        <end position="550"/>
    </location>
</feature>
<dbReference type="SUPFAM" id="SSF82199">
    <property type="entry name" value="SET domain"/>
    <property type="match status" value="1"/>
</dbReference>
<evidence type="ECO:0000256" key="9">
    <source>
        <dbReference type="ARBA" id="ARBA00047583"/>
    </source>
</evidence>
<dbReference type="SMART" id="SM00333">
    <property type="entry name" value="TUDOR"/>
    <property type="match status" value="3"/>
</dbReference>
<comment type="catalytic activity">
    <reaction evidence="10">
        <text>N(6),N(6)-dimethyl-L-lysyl(4)-[histone H3] + S-adenosyl-L-methionine = N(6),N(6),N(6)-trimethyl-L-lysyl(4)-[histone H3] + S-adenosyl-L-homocysteine + H(+)</text>
        <dbReference type="Rhea" id="RHEA:60272"/>
        <dbReference type="Rhea" id="RHEA-COMP:15537"/>
        <dbReference type="Rhea" id="RHEA-COMP:15540"/>
        <dbReference type="ChEBI" id="CHEBI:15378"/>
        <dbReference type="ChEBI" id="CHEBI:57856"/>
        <dbReference type="ChEBI" id="CHEBI:59789"/>
        <dbReference type="ChEBI" id="CHEBI:61961"/>
        <dbReference type="ChEBI" id="CHEBI:61976"/>
    </reaction>
</comment>
<keyword evidence="5" id="KW-0949">S-adenosyl-L-methionine</keyword>
<dbReference type="AlphaFoldDB" id="A0AAX4P2L2"/>
<name>A0AAX4P2L2_9CHLO</name>
<feature type="region of interest" description="Disordered" evidence="11">
    <location>
        <begin position="114"/>
        <end position="292"/>
    </location>
</feature>
<organism evidence="14 15">
    <name type="scientific">Chloropicon roscoffensis</name>
    <dbReference type="NCBI Taxonomy" id="1461544"/>
    <lineage>
        <taxon>Eukaryota</taxon>
        <taxon>Viridiplantae</taxon>
        <taxon>Chlorophyta</taxon>
        <taxon>Chloropicophyceae</taxon>
        <taxon>Chloropicales</taxon>
        <taxon>Chloropicaceae</taxon>
        <taxon>Chloropicon</taxon>
    </lineage>
</organism>
<evidence type="ECO:0000256" key="2">
    <source>
        <dbReference type="ARBA" id="ARBA00012182"/>
    </source>
</evidence>
<reference evidence="14 15" key="1">
    <citation type="submission" date="2024-03" db="EMBL/GenBank/DDBJ databases">
        <title>Complete genome sequence of the green alga Chloropicon roscoffensis RCC1871.</title>
        <authorList>
            <person name="Lemieux C."/>
            <person name="Pombert J.-F."/>
            <person name="Otis C."/>
            <person name="Turmel M."/>
        </authorList>
    </citation>
    <scope>NUCLEOTIDE SEQUENCE [LARGE SCALE GENOMIC DNA]</scope>
    <source>
        <strain evidence="14 15">RCC1871</strain>
    </source>
</reference>
<dbReference type="PROSITE" id="PS50868">
    <property type="entry name" value="POST_SET"/>
    <property type="match status" value="1"/>
</dbReference>
<feature type="compositionally biased region" description="Basic and acidic residues" evidence="11">
    <location>
        <begin position="178"/>
        <end position="199"/>
    </location>
</feature>
<evidence type="ECO:0000256" key="8">
    <source>
        <dbReference type="ARBA" id="ARBA00047571"/>
    </source>
</evidence>
<evidence type="ECO:0000313" key="15">
    <source>
        <dbReference type="Proteomes" id="UP001472866"/>
    </source>
</evidence>
<dbReference type="Pfam" id="PF00856">
    <property type="entry name" value="SET"/>
    <property type="match status" value="1"/>
</dbReference>
<dbReference type="SMART" id="SM00508">
    <property type="entry name" value="PostSET"/>
    <property type="match status" value="1"/>
</dbReference>
<feature type="domain" description="SET" evidence="12">
    <location>
        <begin position="970"/>
        <end position="1084"/>
    </location>
</feature>
<dbReference type="InterPro" id="IPR044570">
    <property type="entry name" value="Set1-like"/>
</dbReference>
<dbReference type="InterPro" id="IPR003616">
    <property type="entry name" value="Post-SET_dom"/>
</dbReference>
<dbReference type="EMBL" id="CP151502">
    <property type="protein sequence ID" value="WZN60159.1"/>
    <property type="molecule type" value="Genomic_DNA"/>
</dbReference>
<dbReference type="InterPro" id="IPR002999">
    <property type="entry name" value="Tudor"/>
</dbReference>
<proteinExistence type="predicted"/>
<dbReference type="SMART" id="SM00317">
    <property type="entry name" value="SET"/>
    <property type="match status" value="1"/>
</dbReference>
<feature type="compositionally biased region" description="Basic and acidic residues" evidence="11">
    <location>
        <begin position="847"/>
        <end position="884"/>
    </location>
</feature>
<feature type="region of interest" description="Disordered" evidence="11">
    <location>
        <begin position="846"/>
        <end position="884"/>
    </location>
</feature>
<dbReference type="InterPro" id="IPR001214">
    <property type="entry name" value="SET_dom"/>
</dbReference>
<dbReference type="Gene3D" id="2.30.30.140">
    <property type="match status" value="3"/>
</dbReference>
<feature type="region of interest" description="Disordered" evidence="11">
    <location>
        <begin position="1"/>
        <end position="99"/>
    </location>
</feature>
<evidence type="ECO:0000256" key="6">
    <source>
        <dbReference type="ARBA" id="ARBA00022853"/>
    </source>
</evidence>
<comment type="catalytic activity">
    <reaction evidence="9">
        <text>N(6)-methyl-L-lysyl(4)-[histone H3] + S-adenosyl-L-methionine = N(6),N(6)-dimethyl-L-lysyl(4)-[histone H3] + S-adenosyl-L-homocysteine + H(+)</text>
        <dbReference type="Rhea" id="RHEA:60268"/>
        <dbReference type="Rhea" id="RHEA-COMP:15540"/>
        <dbReference type="Rhea" id="RHEA-COMP:15543"/>
        <dbReference type="ChEBI" id="CHEBI:15378"/>
        <dbReference type="ChEBI" id="CHEBI:57856"/>
        <dbReference type="ChEBI" id="CHEBI:59789"/>
        <dbReference type="ChEBI" id="CHEBI:61929"/>
        <dbReference type="ChEBI" id="CHEBI:61976"/>
    </reaction>
</comment>
<dbReference type="PANTHER" id="PTHR45814">
    <property type="entry name" value="HISTONE-LYSINE N-METHYLTRANSFERASE SETD1"/>
    <property type="match status" value="1"/>
</dbReference>
<accession>A0AAX4P2L2</accession>
<evidence type="ECO:0000256" key="4">
    <source>
        <dbReference type="ARBA" id="ARBA00022679"/>
    </source>
</evidence>
<feature type="compositionally biased region" description="Polar residues" evidence="11">
    <location>
        <begin position="501"/>
        <end position="510"/>
    </location>
</feature>
<comment type="subcellular location">
    <subcellularLocation>
        <location evidence="1">Nucleus</location>
    </subcellularLocation>
</comment>
<dbReference type="Proteomes" id="UP001472866">
    <property type="component" value="Chromosome 02"/>
</dbReference>
<feature type="compositionally biased region" description="Basic and acidic residues" evidence="11">
    <location>
        <begin position="253"/>
        <end position="263"/>
    </location>
</feature>
<dbReference type="GO" id="GO:0032259">
    <property type="term" value="P:methylation"/>
    <property type="evidence" value="ECO:0007669"/>
    <property type="project" value="UniProtKB-KW"/>
</dbReference>
<dbReference type="PANTHER" id="PTHR45814:SF2">
    <property type="entry name" value="HISTONE-LYSINE N-METHYLTRANSFERASE SETD1"/>
    <property type="match status" value="1"/>
</dbReference>
<evidence type="ECO:0000259" key="13">
    <source>
        <dbReference type="PROSITE" id="PS50868"/>
    </source>
</evidence>
<dbReference type="CDD" id="cd20404">
    <property type="entry name" value="Tudor_Agenet_AtEML-like"/>
    <property type="match status" value="2"/>
</dbReference>